<keyword evidence="3" id="KW-1185">Reference proteome</keyword>
<evidence type="ECO:0000256" key="1">
    <source>
        <dbReference type="SAM" id="MobiDB-lite"/>
    </source>
</evidence>
<sequence>MAGKPVKLEEMVAKKLALWHTRTFRPIMTHDELEPLMAAAGFVPLPICPPPLPEEQLQQQPSVVTWREYASRSEAAARGGRGKGRRRGAGAGVGPRPRLPYPRIDGLHLTTYKAFFLALEFYLGPTLVPNLFHVRTMSLTRTQDRVFEKCYRPMKDCDLEDEGILVFRDGTIDHITRITISQYGGDEIDDDKHGGGSASAISCADNSVKTAVNLFNLVPLKDLFPTDNVFIENGSAMQKNQNGLTAKEDNEHMHQQSHLYKILTTNLTEDYANKGTRLDRVEC</sequence>
<accession>A0A8J5KDU1</accession>
<proteinExistence type="predicted"/>
<dbReference type="AlphaFoldDB" id="A0A8J5KDU1"/>
<reference evidence="2 3" key="1">
    <citation type="submission" date="2020-08" db="EMBL/GenBank/DDBJ databases">
        <title>Plant Genome Project.</title>
        <authorList>
            <person name="Zhang R.-G."/>
        </authorList>
    </citation>
    <scope>NUCLEOTIDE SEQUENCE [LARGE SCALE GENOMIC DNA]</scope>
    <source>
        <tissue evidence="2">Rhizome</tissue>
    </source>
</reference>
<comment type="caution">
    <text evidence="2">The sequence shown here is derived from an EMBL/GenBank/DDBJ whole genome shotgun (WGS) entry which is preliminary data.</text>
</comment>
<gene>
    <name evidence="2" type="ORF">ZIOFF_058422</name>
</gene>
<dbReference type="EMBL" id="JACMSC010000016">
    <property type="protein sequence ID" value="KAG6481801.1"/>
    <property type="molecule type" value="Genomic_DNA"/>
</dbReference>
<evidence type="ECO:0000313" key="2">
    <source>
        <dbReference type="EMBL" id="KAG6481801.1"/>
    </source>
</evidence>
<feature type="region of interest" description="Disordered" evidence="1">
    <location>
        <begin position="74"/>
        <end position="95"/>
    </location>
</feature>
<evidence type="ECO:0000313" key="3">
    <source>
        <dbReference type="Proteomes" id="UP000734854"/>
    </source>
</evidence>
<organism evidence="2 3">
    <name type="scientific">Zingiber officinale</name>
    <name type="common">Ginger</name>
    <name type="synonym">Amomum zingiber</name>
    <dbReference type="NCBI Taxonomy" id="94328"/>
    <lineage>
        <taxon>Eukaryota</taxon>
        <taxon>Viridiplantae</taxon>
        <taxon>Streptophyta</taxon>
        <taxon>Embryophyta</taxon>
        <taxon>Tracheophyta</taxon>
        <taxon>Spermatophyta</taxon>
        <taxon>Magnoliopsida</taxon>
        <taxon>Liliopsida</taxon>
        <taxon>Zingiberales</taxon>
        <taxon>Zingiberaceae</taxon>
        <taxon>Zingiber</taxon>
    </lineage>
</organism>
<name>A0A8J5KDU1_ZINOF</name>
<protein>
    <submittedName>
        <fullName evidence="2">Uncharacterized protein</fullName>
    </submittedName>
</protein>
<dbReference type="Proteomes" id="UP000734854">
    <property type="component" value="Unassembled WGS sequence"/>
</dbReference>